<proteinExistence type="predicted"/>
<name>A0A9P3PIT7_LYOSH</name>
<keyword evidence="3" id="KW-1185">Reference proteome</keyword>
<evidence type="ECO:0000313" key="3">
    <source>
        <dbReference type="Proteomes" id="UP001063166"/>
    </source>
</evidence>
<protein>
    <submittedName>
        <fullName evidence="2">Uncharacterized protein</fullName>
    </submittedName>
</protein>
<gene>
    <name evidence="2" type="ORF">LshimejAT787_0305120</name>
</gene>
<evidence type="ECO:0000256" key="1">
    <source>
        <dbReference type="SAM" id="MobiDB-lite"/>
    </source>
</evidence>
<comment type="caution">
    <text evidence="2">The sequence shown here is derived from an EMBL/GenBank/DDBJ whole genome shotgun (WGS) entry which is preliminary data.</text>
</comment>
<dbReference type="Proteomes" id="UP001063166">
    <property type="component" value="Unassembled WGS sequence"/>
</dbReference>
<evidence type="ECO:0000313" key="2">
    <source>
        <dbReference type="EMBL" id="GLB36224.1"/>
    </source>
</evidence>
<dbReference type="AlphaFoldDB" id="A0A9P3PIT7"/>
<reference evidence="2" key="1">
    <citation type="submission" date="2022-07" db="EMBL/GenBank/DDBJ databases">
        <title>The genome of Lyophyllum shimeji provides insight into the initial evolution of ectomycorrhizal fungal genome.</title>
        <authorList>
            <person name="Kobayashi Y."/>
            <person name="Shibata T."/>
            <person name="Hirakawa H."/>
            <person name="Shigenobu S."/>
            <person name="Nishiyama T."/>
            <person name="Yamada A."/>
            <person name="Hasebe M."/>
            <person name="Kawaguchi M."/>
        </authorList>
    </citation>
    <scope>NUCLEOTIDE SEQUENCE</scope>
    <source>
        <strain evidence="2">AT787</strain>
    </source>
</reference>
<organism evidence="2 3">
    <name type="scientific">Lyophyllum shimeji</name>
    <name type="common">Hon-shimeji</name>
    <name type="synonym">Tricholoma shimeji</name>
    <dbReference type="NCBI Taxonomy" id="47721"/>
    <lineage>
        <taxon>Eukaryota</taxon>
        <taxon>Fungi</taxon>
        <taxon>Dikarya</taxon>
        <taxon>Basidiomycota</taxon>
        <taxon>Agaricomycotina</taxon>
        <taxon>Agaricomycetes</taxon>
        <taxon>Agaricomycetidae</taxon>
        <taxon>Agaricales</taxon>
        <taxon>Tricholomatineae</taxon>
        <taxon>Lyophyllaceae</taxon>
        <taxon>Lyophyllum</taxon>
    </lineage>
</organism>
<sequence length="150" mass="16496">MSRFRIYPGGGSGGLEGQGVESARFTAGGLWLRLQRRNDESLMRSRCSFEGIGPTEERTFTEVRQTPGVDDVNIFDSDGEDDIQDTSEIDAILDELQSGELKPTLTREGAEDVALDTDKVYDVEVDDIEVSSGSEDEEDTGDEGDNDFVF</sequence>
<accession>A0A9P3PIT7</accession>
<feature type="region of interest" description="Disordered" evidence="1">
    <location>
        <begin position="128"/>
        <end position="150"/>
    </location>
</feature>
<dbReference type="EMBL" id="BRPK01000003">
    <property type="protein sequence ID" value="GLB36224.1"/>
    <property type="molecule type" value="Genomic_DNA"/>
</dbReference>